<evidence type="ECO:0000256" key="1">
    <source>
        <dbReference type="SAM" id="MobiDB-lite"/>
    </source>
</evidence>
<keyword evidence="2" id="KW-0732">Signal</keyword>
<keyword evidence="4" id="KW-0378">Hydrolase</keyword>
<gene>
    <name evidence="4" type="ORF">ACETWP_04950</name>
</gene>
<organism evidence="4 5">
    <name type="scientific">Arthrobacter halodurans</name>
    <dbReference type="NCBI Taxonomy" id="516699"/>
    <lineage>
        <taxon>Bacteria</taxon>
        <taxon>Bacillati</taxon>
        <taxon>Actinomycetota</taxon>
        <taxon>Actinomycetes</taxon>
        <taxon>Micrococcales</taxon>
        <taxon>Micrococcaceae</taxon>
        <taxon>Arthrobacter</taxon>
    </lineage>
</organism>
<dbReference type="RefSeq" id="WP_373971107.1">
    <property type="nucleotide sequence ID" value="NZ_JBHDLJ010000003.1"/>
</dbReference>
<evidence type="ECO:0000256" key="2">
    <source>
        <dbReference type="SAM" id="SignalP"/>
    </source>
</evidence>
<name>A0ABV4UK18_9MICC</name>
<feature type="region of interest" description="Disordered" evidence="1">
    <location>
        <begin position="43"/>
        <end position="86"/>
    </location>
</feature>
<dbReference type="SUPFAM" id="SSF52266">
    <property type="entry name" value="SGNH hydrolase"/>
    <property type="match status" value="1"/>
</dbReference>
<dbReference type="GO" id="GO:0016787">
    <property type="term" value="F:hydrolase activity"/>
    <property type="evidence" value="ECO:0007669"/>
    <property type="project" value="UniProtKB-KW"/>
</dbReference>
<dbReference type="CDD" id="cd00229">
    <property type="entry name" value="SGNH_hydrolase"/>
    <property type="match status" value="1"/>
</dbReference>
<feature type="chain" id="PRO_5047105331" evidence="2">
    <location>
        <begin position="34"/>
        <end position="276"/>
    </location>
</feature>
<protein>
    <submittedName>
        <fullName evidence="4">SGNH/GDSL hydrolase family protein</fullName>
    </submittedName>
</protein>
<evidence type="ECO:0000313" key="4">
    <source>
        <dbReference type="EMBL" id="MFB0833930.1"/>
    </source>
</evidence>
<dbReference type="Proteomes" id="UP001575652">
    <property type="component" value="Unassembled WGS sequence"/>
</dbReference>
<feature type="domain" description="SGNH hydrolase-type esterase" evidence="3">
    <location>
        <begin position="93"/>
        <end position="266"/>
    </location>
</feature>
<dbReference type="Gene3D" id="3.40.50.1110">
    <property type="entry name" value="SGNH hydrolase"/>
    <property type="match status" value="1"/>
</dbReference>
<dbReference type="InterPro" id="IPR036514">
    <property type="entry name" value="SGNH_hydro_sf"/>
</dbReference>
<dbReference type="InterPro" id="IPR013830">
    <property type="entry name" value="SGNH_hydro"/>
</dbReference>
<reference evidence="4 5" key="1">
    <citation type="submission" date="2024-09" db="EMBL/GenBank/DDBJ databases">
        <authorList>
            <person name="Salinas-Garcia M.A."/>
            <person name="Prieme A."/>
        </authorList>
    </citation>
    <scope>NUCLEOTIDE SEQUENCE [LARGE SCALE GENOMIC DNA]</scope>
    <source>
        <strain evidence="4 5">DSM 21081</strain>
    </source>
</reference>
<sequence length="276" mass="28586">MRTDRFTRGIVSQRPLRLRAPSILLLAVAAVFALVSCGPAAGPAATTTTTATTTASGSASDPDSASGAVTTAPGSGTGPGIAPGSDGEARALFIGDSYTEGWGAEPHERWTSVLSADMGWDEVNEGRAGTGYVNVPLGLPCGRVSCPAYPETVRALDADGYDVVVIAGGQNDFGAYYDPARREALFAGVRETYALAGERWPEARRIAVGPSTPREPDDAARAIDAAVREAAAETGAEYVSLLEPNVLTPALVLPDGTHVGPEGHRAIAERIREALR</sequence>
<feature type="signal peptide" evidence="2">
    <location>
        <begin position="1"/>
        <end position="33"/>
    </location>
</feature>
<comment type="caution">
    <text evidence="4">The sequence shown here is derived from an EMBL/GenBank/DDBJ whole genome shotgun (WGS) entry which is preliminary data.</text>
</comment>
<evidence type="ECO:0000313" key="5">
    <source>
        <dbReference type="Proteomes" id="UP001575652"/>
    </source>
</evidence>
<accession>A0ABV4UK18</accession>
<dbReference type="Pfam" id="PF13472">
    <property type="entry name" value="Lipase_GDSL_2"/>
    <property type="match status" value="1"/>
</dbReference>
<proteinExistence type="predicted"/>
<keyword evidence="5" id="KW-1185">Reference proteome</keyword>
<feature type="compositionally biased region" description="Low complexity" evidence="1">
    <location>
        <begin position="43"/>
        <end position="68"/>
    </location>
</feature>
<evidence type="ECO:0000259" key="3">
    <source>
        <dbReference type="Pfam" id="PF13472"/>
    </source>
</evidence>
<dbReference type="EMBL" id="JBHDLJ010000003">
    <property type="protein sequence ID" value="MFB0833930.1"/>
    <property type="molecule type" value="Genomic_DNA"/>
</dbReference>